<dbReference type="OMA" id="GKICPSE"/>
<evidence type="ECO:0000256" key="4">
    <source>
        <dbReference type="ARBA" id="ARBA00022679"/>
    </source>
</evidence>
<keyword evidence="5" id="KW-0548">Nucleotidyltransferase</keyword>
<dbReference type="GO" id="GO:0003899">
    <property type="term" value="F:DNA-directed RNA polymerase activity"/>
    <property type="evidence" value="ECO:0007669"/>
    <property type="project" value="UniProtKB-EC"/>
</dbReference>
<keyword evidence="10" id="KW-1185">Reference proteome</keyword>
<dbReference type="GO" id="GO:0000428">
    <property type="term" value="C:DNA-directed RNA polymerase complex"/>
    <property type="evidence" value="ECO:0007669"/>
    <property type="project" value="UniProtKB-KW"/>
</dbReference>
<dbReference type="InterPro" id="IPR037034">
    <property type="entry name" value="RNA_pol_Rpb2_2_sf"/>
</dbReference>
<evidence type="ECO:0000256" key="6">
    <source>
        <dbReference type="ARBA" id="ARBA00023163"/>
    </source>
</evidence>
<reference evidence="9" key="1">
    <citation type="submission" date="2013-10" db="EMBL/GenBank/DDBJ databases">
        <title>Genomic analysis of the causative agents of coccidiosis in chickens.</title>
        <authorList>
            <person name="Reid A.J."/>
            <person name="Blake D."/>
            <person name="Billington K."/>
            <person name="Browne H."/>
            <person name="Dunn M."/>
            <person name="Hung S."/>
            <person name="Kawahara F."/>
            <person name="Miranda-Saavedra D."/>
            <person name="Mourier T."/>
            <person name="Nagra H."/>
            <person name="Otto T.D."/>
            <person name="Rawlings N."/>
            <person name="Sanchez A."/>
            <person name="Sanders M."/>
            <person name="Subramaniam C."/>
            <person name="Tay Y."/>
            <person name="Dear P."/>
            <person name="Doerig C."/>
            <person name="Gruber A."/>
            <person name="Parkinson J."/>
            <person name="Shirley M."/>
            <person name="Wan K.L."/>
            <person name="Berriman M."/>
            <person name="Tomley F."/>
            <person name="Pain A."/>
        </authorList>
    </citation>
    <scope>NUCLEOTIDE SEQUENCE [LARGE SCALE GENOMIC DNA]</scope>
    <source>
        <strain evidence="9">Houghton</strain>
    </source>
</reference>
<dbReference type="EC" id="2.7.7.6" evidence="2"/>
<reference evidence="9" key="2">
    <citation type="submission" date="2013-10" db="EMBL/GenBank/DDBJ databases">
        <authorList>
            <person name="Aslett M."/>
        </authorList>
    </citation>
    <scope>NUCLEOTIDE SEQUENCE [LARGE SCALE GENOMIC DNA]</scope>
    <source>
        <strain evidence="9">Houghton</strain>
    </source>
</reference>
<dbReference type="RefSeq" id="XP_013248958.1">
    <property type="nucleotide sequence ID" value="XM_013393504.1"/>
</dbReference>
<evidence type="ECO:0000256" key="1">
    <source>
        <dbReference type="ARBA" id="ARBA00006835"/>
    </source>
</evidence>
<dbReference type="Gene3D" id="3.90.1100.10">
    <property type="match status" value="1"/>
</dbReference>
<evidence type="ECO:0000256" key="5">
    <source>
        <dbReference type="ARBA" id="ARBA00022695"/>
    </source>
</evidence>
<dbReference type="GO" id="GO:0003677">
    <property type="term" value="F:DNA binding"/>
    <property type="evidence" value="ECO:0007669"/>
    <property type="project" value="InterPro"/>
</dbReference>
<organism evidence="9 10">
    <name type="scientific">Eimeria acervulina</name>
    <name type="common">Coccidian parasite</name>
    <dbReference type="NCBI Taxonomy" id="5801"/>
    <lineage>
        <taxon>Eukaryota</taxon>
        <taxon>Sar</taxon>
        <taxon>Alveolata</taxon>
        <taxon>Apicomplexa</taxon>
        <taxon>Conoidasida</taxon>
        <taxon>Coccidia</taxon>
        <taxon>Eucoccidiorida</taxon>
        <taxon>Eimeriorina</taxon>
        <taxon>Eimeriidae</taxon>
        <taxon>Eimeria</taxon>
    </lineage>
</organism>
<dbReference type="EMBL" id="HG671577">
    <property type="protein sequence ID" value="CDI81280.1"/>
    <property type="molecule type" value="Genomic_DNA"/>
</dbReference>
<evidence type="ECO:0000256" key="3">
    <source>
        <dbReference type="ARBA" id="ARBA00022478"/>
    </source>
</evidence>
<dbReference type="Gene3D" id="3.90.1110.10">
    <property type="entry name" value="RNA polymerase Rpb2, domain 2"/>
    <property type="match status" value="1"/>
</dbReference>
<dbReference type="OrthoDB" id="10248617at2759"/>
<proteinExistence type="inferred from homology"/>
<keyword evidence="4" id="KW-0808">Transferase</keyword>
<sequence>MHNRKRIRKPGGPSKQEGPPGGAPDIGVSVQPKFGPKIPQKAATSVGESKEEITAFASSSPDDAPETPMRTPTAPTAAPSSVSGVSAASSVSGVSAPSSVSGVSTAYSDACKSDGAELSKKKILGVKFSEDSSITSSSTRKVSFASSNSSSSPPTKPTEASYSLGKRVETLPDKWRLLPAFFESRGLVSQHLASYNYLITHELRSIVRAAANRLIKSDVDPSFFLEFIDIQVGEARLDESMQQFKLTPKICRVREISYAAPLLAEIEYSRGNEIVRRRGVCIGYIPVMVKSKACALYGKTTAQIQQLGECPLDPGGYFIVKGTEKVLLMQEQLSKNRIIVELDMKRNVCATVTSATAEAKSRTSVVLKGSRLYLRHNSFLDDLPLCIVLRALGLETDQEIMQMIGTASPTSSEEADGEAAGAAGAAGAAAGGHEAVSLSLQDCHVEGVLTQQQALLWVGSRLRPRMHGRGFFAPARERETKQGKTALEEAVDTLHRVLLAHIHSSGSDFRLKGRFLCLMARRCLQAAASPDLLDDKDYYGNKRLELAGQMERAVD</sequence>
<feature type="domain" description="RNA polymerase beta subunit protrusion" evidence="8">
    <location>
        <begin position="186"/>
        <end position="462"/>
    </location>
</feature>
<name>U6GM73_EIMAC</name>
<keyword evidence="3 9" id="KW-0240">DNA-directed RNA polymerase</keyword>
<feature type="compositionally biased region" description="Low complexity" evidence="7">
    <location>
        <begin position="139"/>
        <end position="152"/>
    </location>
</feature>
<comment type="similarity">
    <text evidence="1">Belongs to the RNA polymerase beta chain family.</text>
</comment>
<keyword evidence="6" id="KW-0804">Transcription</keyword>
<evidence type="ECO:0000259" key="8">
    <source>
        <dbReference type="Pfam" id="PF04563"/>
    </source>
</evidence>
<feature type="compositionally biased region" description="Low complexity" evidence="7">
    <location>
        <begin position="71"/>
        <end position="106"/>
    </location>
</feature>
<dbReference type="InterPro" id="IPR007644">
    <property type="entry name" value="RNA_pol_bsu_protrusion"/>
</dbReference>
<evidence type="ECO:0000313" key="10">
    <source>
        <dbReference type="Proteomes" id="UP000018050"/>
    </source>
</evidence>
<dbReference type="Proteomes" id="UP000018050">
    <property type="component" value="Unassembled WGS sequence"/>
</dbReference>
<evidence type="ECO:0000256" key="7">
    <source>
        <dbReference type="SAM" id="MobiDB-lite"/>
    </source>
</evidence>
<dbReference type="InterPro" id="IPR015712">
    <property type="entry name" value="DNA-dir_RNA_pol_su2"/>
</dbReference>
<evidence type="ECO:0000313" key="9">
    <source>
        <dbReference type="EMBL" id="CDI81280.1"/>
    </source>
</evidence>
<dbReference type="GO" id="GO:0006351">
    <property type="term" value="P:DNA-templated transcription"/>
    <property type="evidence" value="ECO:0007669"/>
    <property type="project" value="InterPro"/>
</dbReference>
<dbReference type="PANTHER" id="PTHR20856">
    <property type="entry name" value="DNA-DIRECTED RNA POLYMERASE I SUBUNIT 2"/>
    <property type="match status" value="1"/>
</dbReference>
<dbReference type="SUPFAM" id="SSF64484">
    <property type="entry name" value="beta and beta-prime subunits of DNA dependent RNA-polymerase"/>
    <property type="match status" value="1"/>
</dbReference>
<dbReference type="GeneID" id="25270180"/>
<feature type="region of interest" description="Disordered" evidence="7">
    <location>
        <begin position="1"/>
        <end position="106"/>
    </location>
</feature>
<accession>U6GM73</accession>
<dbReference type="VEuPathDB" id="ToxoDB:EAH_00021100"/>
<dbReference type="AlphaFoldDB" id="U6GM73"/>
<dbReference type="GO" id="GO:0032549">
    <property type="term" value="F:ribonucleoside binding"/>
    <property type="evidence" value="ECO:0007669"/>
    <property type="project" value="InterPro"/>
</dbReference>
<feature type="region of interest" description="Disordered" evidence="7">
    <location>
        <begin position="139"/>
        <end position="163"/>
    </location>
</feature>
<dbReference type="Pfam" id="PF04563">
    <property type="entry name" value="RNA_pol_Rpb2_1"/>
    <property type="match status" value="1"/>
</dbReference>
<evidence type="ECO:0000256" key="2">
    <source>
        <dbReference type="ARBA" id="ARBA00012418"/>
    </source>
</evidence>
<protein>
    <recommendedName>
        <fullName evidence="2">DNA-directed RNA polymerase</fullName>
        <ecNumber evidence="2">2.7.7.6</ecNumber>
    </recommendedName>
</protein>
<gene>
    <name evidence="9" type="ORF">EAH_00021100</name>
</gene>